<reference evidence="1" key="1">
    <citation type="submission" date="2014-11" db="EMBL/GenBank/DDBJ databases">
        <authorList>
            <person name="Amaro Gonzalez C."/>
        </authorList>
    </citation>
    <scope>NUCLEOTIDE SEQUENCE</scope>
</reference>
<protein>
    <submittedName>
        <fullName evidence="1">Uncharacterized protein</fullName>
    </submittedName>
</protein>
<dbReference type="EMBL" id="GBXM01070362">
    <property type="protein sequence ID" value="JAH38215.1"/>
    <property type="molecule type" value="Transcribed_RNA"/>
</dbReference>
<accession>A0A0E9SBX9</accession>
<organism evidence="1">
    <name type="scientific">Anguilla anguilla</name>
    <name type="common">European freshwater eel</name>
    <name type="synonym">Muraena anguilla</name>
    <dbReference type="NCBI Taxonomy" id="7936"/>
    <lineage>
        <taxon>Eukaryota</taxon>
        <taxon>Metazoa</taxon>
        <taxon>Chordata</taxon>
        <taxon>Craniata</taxon>
        <taxon>Vertebrata</taxon>
        <taxon>Euteleostomi</taxon>
        <taxon>Actinopterygii</taxon>
        <taxon>Neopterygii</taxon>
        <taxon>Teleostei</taxon>
        <taxon>Anguilliformes</taxon>
        <taxon>Anguillidae</taxon>
        <taxon>Anguilla</taxon>
    </lineage>
</organism>
<sequence>MKCILIGSLYIAKKGVSFRGGRGMTPSVPDCTELEYDTTHKYERRESSSI</sequence>
<reference evidence="1" key="2">
    <citation type="journal article" date="2015" name="Fish Shellfish Immunol.">
        <title>Early steps in the European eel (Anguilla anguilla)-Vibrio vulnificus interaction in the gills: Role of the RtxA13 toxin.</title>
        <authorList>
            <person name="Callol A."/>
            <person name="Pajuelo D."/>
            <person name="Ebbesson L."/>
            <person name="Teles M."/>
            <person name="MacKenzie S."/>
            <person name="Amaro C."/>
        </authorList>
    </citation>
    <scope>NUCLEOTIDE SEQUENCE</scope>
</reference>
<evidence type="ECO:0000313" key="1">
    <source>
        <dbReference type="EMBL" id="JAH38215.1"/>
    </source>
</evidence>
<name>A0A0E9SBX9_ANGAN</name>
<proteinExistence type="predicted"/>
<dbReference type="AlphaFoldDB" id="A0A0E9SBX9"/>